<feature type="domain" description="HAMP" evidence="6">
    <location>
        <begin position="346"/>
        <end position="398"/>
    </location>
</feature>
<dbReference type="SUPFAM" id="SSF58104">
    <property type="entry name" value="Methyl-accepting chemotaxis protein (MCP) signaling domain"/>
    <property type="match status" value="1"/>
</dbReference>
<keyword evidence="4" id="KW-0472">Membrane</keyword>
<dbReference type="EMBL" id="MIJE01000022">
    <property type="protein sequence ID" value="OEF97021.1"/>
    <property type="molecule type" value="Genomic_DNA"/>
</dbReference>
<dbReference type="Pfam" id="PF00015">
    <property type="entry name" value="MCPsignal"/>
    <property type="match status" value="1"/>
</dbReference>
<evidence type="ECO:0000259" key="5">
    <source>
        <dbReference type="PROSITE" id="PS50111"/>
    </source>
</evidence>
<evidence type="ECO:0000313" key="7">
    <source>
        <dbReference type="EMBL" id="OEF97021.1"/>
    </source>
</evidence>
<dbReference type="OrthoDB" id="2489132at2"/>
<dbReference type="Proteomes" id="UP000094296">
    <property type="component" value="Unassembled WGS sequence"/>
</dbReference>
<dbReference type="PROSITE" id="PS50111">
    <property type="entry name" value="CHEMOTAXIS_TRANSDUC_2"/>
    <property type="match status" value="1"/>
</dbReference>
<name>A0A1E5G222_9FIRM</name>
<dbReference type="InterPro" id="IPR003660">
    <property type="entry name" value="HAMP_dom"/>
</dbReference>
<dbReference type="SMART" id="SM00304">
    <property type="entry name" value="HAMP"/>
    <property type="match status" value="1"/>
</dbReference>
<dbReference type="CDD" id="cd06225">
    <property type="entry name" value="HAMP"/>
    <property type="match status" value="1"/>
</dbReference>
<keyword evidence="4" id="KW-1133">Transmembrane helix</keyword>
<keyword evidence="1 3" id="KW-0807">Transducer</keyword>
<gene>
    <name evidence="7" type="ORF">BHF68_05320</name>
</gene>
<keyword evidence="8" id="KW-1185">Reference proteome</keyword>
<dbReference type="CDD" id="cd11386">
    <property type="entry name" value="MCP_signal"/>
    <property type="match status" value="1"/>
</dbReference>
<reference evidence="7 8" key="1">
    <citation type="submission" date="2016-09" db="EMBL/GenBank/DDBJ databases">
        <title>Draft genome sequence for the type strain of Desulfuribacillus alkaliarsenatis AHT28, an obligately anaerobic, sulfidogenic bacterium isolated from Russian soda lake sediments.</title>
        <authorList>
            <person name="Abin C.A."/>
            <person name="Hollibaugh J.T."/>
        </authorList>
    </citation>
    <scope>NUCLEOTIDE SEQUENCE [LARGE SCALE GENOMIC DNA]</scope>
    <source>
        <strain evidence="7 8">AHT28</strain>
    </source>
</reference>
<keyword evidence="4" id="KW-0812">Transmembrane</keyword>
<evidence type="ECO:0000256" key="4">
    <source>
        <dbReference type="SAM" id="Phobius"/>
    </source>
</evidence>
<evidence type="ECO:0000256" key="2">
    <source>
        <dbReference type="ARBA" id="ARBA00029447"/>
    </source>
</evidence>
<dbReference type="RefSeq" id="WP_069643067.1">
    <property type="nucleotide sequence ID" value="NZ_MIJE01000022.1"/>
</dbReference>
<dbReference type="GO" id="GO:0016020">
    <property type="term" value="C:membrane"/>
    <property type="evidence" value="ECO:0007669"/>
    <property type="project" value="InterPro"/>
</dbReference>
<feature type="transmembrane region" description="Helical" evidence="4">
    <location>
        <begin position="22"/>
        <end position="41"/>
    </location>
</feature>
<evidence type="ECO:0000313" key="8">
    <source>
        <dbReference type="Proteomes" id="UP000094296"/>
    </source>
</evidence>
<dbReference type="AlphaFoldDB" id="A0A1E5G222"/>
<dbReference type="Gene3D" id="6.10.340.10">
    <property type="match status" value="1"/>
</dbReference>
<proteinExistence type="inferred from homology"/>
<dbReference type="PROSITE" id="PS50885">
    <property type="entry name" value="HAMP"/>
    <property type="match status" value="1"/>
</dbReference>
<sequence>MFNILLRPIELLMNRLSYIKKFMVILIAGGALVMLINYFLLSEINDKIKIAEAQLVGAQYNNQLKDLLRDSQQHRGLSNAYLSGDETVKGDLEKLRASVDNTIQSISTNRVNFQQAIQDENTWNSIVQQWNSIKANFNNYTEETSFSEHTVMVDYILALIKDVGNQSGLILDTELDRYYLIDATINELPALSEDMGQLRAQGAAIINHGYIRAEERIEILTLQRSALMKLEDLIENLQVALQANPKLVDELRPLMDTLQTNSNIYLDLVERMFITEELQLSDARQYFAIATSAINSGFNIYEFVSDYVDEAFEQNLQTQKQYRYILVIMTLGVSIVVLYFFAGFYVSVIKSINTLNEAASAVAKGDLTVRAQLETTDELSRIGRAFNEMADSLAELIASSKEAANQVASSSVELSASASETMNATNEIAHAVQDVASGAESQVESANESSRAMEEMAQGITRIAESASIIAESAGEMSTKASHGNDSLQATVEQMGEIQKDTDKTANTVSALQQDAEEIGSILQLITDISSQTNLLALNAAIEAARAGEAGRGFAVVADEIRKLADQTGQATGQISGLIEKIQMNVKGSADSMASSKQQVDLGIANINAVNKMFKDIIDVVNDVSRQIEELSSVSEEMAAGSEEISASVQELANIAKHTSDQTQNIAASSEEQLAIMQEVAKSAESLEGTANELSKLVSRFKV</sequence>
<dbReference type="PANTHER" id="PTHR32089:SF112">
    <property type="entry name" value="LYSOZYME-LIKE PROTEIN-RELATED"/>
    <property type="match status" value="1"/>
</dbReference>
<evidence type="ECO:0000256" key="1">
    <source>
        <dbReference type="ARBA" id="ARBA00023224"/>
    </source>
</evidence>
<protein>
    <recommendedName>
        <fullName evidence="9">Chemotaxis protein</fullName>
    </recommendedName>
</protein>
<dbReference type="SMART" id="SM00283">
    <property type="entry name" value="MA"/>
    <property type="match status" value="1"/>
</dbReference>
<accession>A0A1E5G222</accession>
<dbReference type="Gene3D" id="1.10.287.950">
    <property type="entry name" value="Methyl-accepting chemotaxis protein"/>
    <property type="match status" value="1"/>
</dbReference>
<evidence type="ECO:0008006" key="9">
    <source>
        <dbReference type="Google" id="ProtNLM"/>
    </source>
</evidence>
<dbReference type="InterPro" id="IPR004089">
    <property type="entry name" value="MCPsignal_dom"/>
</dbReference>
<dbReference type="GO" id="GO:0007165">
    <property type="term" value="P:signal transduction"/>
    <property type="evidence" value="ECO:0007669"/>
    <property type="project" value="UniProtKB-KW"/>
</dbReference>
<organism evidence="7 8">
    <name type="scientific">Desulfuribacillus alkaliarsenatis</name>
    <dbReference type="NCBI Taxonomy" id="766136"/>
    <lineage>
        <taxon>Bacteria</taxon>
        <taxon>Bacillati</taxon>
        <taxon>Bacillota</taxon>
        <taxon>Desulfuribacillia</taxon>
        <taxon>Desulfuribacillales</taxon>
        <taxon>Desulfuribacillaceae</taxon>
        <taxon>Desulfuribacillus</taxon>
    </lineage>
</organism>
<dbReference type="STRING" id="766136.BHF68_05320"/>
<comment type="caution">
    <text evidence="7">The sequence shown here is derived from an EMBL/GenBank/DDBJ whole genome shotgun (WGS) entry which is preliminary data.</text>
</comment>
<comment type="similarity">
    <text evidence="2">Belongs to the methyl-accepting chemotaxis (MCP) protein family.</text>
</comment>
<dbReference type="PANTHER" id="PTHR32089">
    <property type="entry name" value="METHYL-ACCEPTING CHEMOTAXIS PROTEIN MCPB"/>
    <property type="match status" value="1"/>
</dbReference>
<dbReference type="Pfam" id="PF00672">
    <property type="entry name" value="HAMP"/>
    <property type="match status" value="1"/>
</dbReference>
<feature type="transmembrane region" description="Helical" evidence="4">
    <location>
        <begin position="324"/>
        <end position="346"/>
    </location>
</feature>
<evidence type="ECO:0000256" key="3">
    <source>
        <dbReference type="PROSITE-ProRule" id="PRU00284"/>
    </source>
</evidence>
<evidence type="ECO:0000259" key="6">
    <source>
        <dbReference type="PROSITE" id="PS50885"/>
    </source>
</evidence>
<feature type="domain" description="Methyl-accepting transducer" evidence="5">
    <location>
        <begin position="417"/>
        <end position="653"/>
    </location>
</feature>